<proteinExistence type="predicted"/>
<reference evidence="2 3" key="1">
    <citation type="submission" date="2016-02" db="EMBL/GenBank/DDBJ databases">
        <title>Genome analysis of coral dinoflagellate symbionts highlights evolutionary adaptations to a symbiotic lifestyle.</title>
        <authorList>
            <person name="Aranda M."/>
            <person name="Li Y."/>
            <person name="Liew Y.J."/>
            <person name="Baumgarten S."/>
            <person name="Simakov O."/>
            <person name="Wilson M."/>
            <person name="Piel J."/>
            <person name="Ashoor H."/>
            <person name="Bougouffa S."/>
            <person name="Bajic V.B."/>
            <person name="Ryu T."/>
            <person name="Ravasi T."/>
            <person name="Bayer T."/>
            <person name="Micklem G."/>
            <person name="Kim H."/>
            <person name="Bhak J."/>
            <person name="Lajeunesse T.C."/>
            <person name="Voolstra C.R."/>
        </authorList>
    </citation>
    <scope>NUCLEOTIDE SEQUENCE [LARGE SCALE GENOMIC DNA]</scope>
    <source>
        <strain evidence="2 3">CCMP2467</strain>
    </source>
</reference>
<evidence type="ECO:0000313" key="2">
    <source>
        <dbReference type="EMBL" id="OLP75373.1"/>
    </source>
</evidence>
<dbReference type="AlphaFoldDB" id="A0A1Q9BXE0"/>
<organism evidence="2 3">
    <name type="scientific">Symbiodinium microadriaticum</name>
    <name type="common">Dinoflagellate</name>
    <name type="synonym">Zooxanthella microadriatica</name>
    <dbReference type="NCBI Taxonomy" id="2951"/>
    <lineage>
        <taxon>Eukaryota</taxon>
        <taxon>Sar</taxon>
        <taxon>Alveolata</taxon>
        <taxon>Dinophyceae</taxon>
        <taxon>Suessiales</taxon>
        <taxon>Symbiodiniaceae</taxon>
        <taxon>Symbiodinium</taxon>
    </lineage>
</organism>
<protein>
    <submittedName>
        <fullName evidence="2">Uncharacterized protein</fullName>
    </submittedName>
</protein>
<name>A0A1Q9BXE0_SYMMI</name>
<evidence type="ECO:0000313" key="3">
    <source>
        <dbReference type="Proteomes" id="UP000186817"/>
    </source>
</evidence>
<keyword evidence="3" id="KW-1185">Reference proteome</keyword>
<dbReference type="OrthoDB" id="436034at2759"/>
<evidence type="ECO:0000256" key="1">
    <source>
        <dbReference type="SAM" id="MobiDB-lite"/>
    </source>
</evidence>
<gene>
    <name evidence="2" type="ORF">AK812_SmicGene44841</name>
</gene>
<dbReference type="Proteomes" id="UP000186817">
    <property type="component" value="Unassembled WGS sequence"/>
</dbReference>
<feature type="compositionally biased region" description="Low complexity" evidence="1">
    <location>
        <begin position="277"/>
        <end position="328"/>
    </location>
</feature>
<feature type="compositionally biased region" description="Pro residues" evidence="1">
    <location>
        <begin position="334"/>
        <end position="345"/>
    </location>
</feature>
<dbReference type="EMBL" id="LSRX01002538">
    <property type="protein sequence ID" value="OLP75373.1"/>
    <property type="molecule type" value="Genomic_DNA"/>
</dbReference>
<sequence>MQISGCPYGRGRPCWSSSGFLQSLESDYTCQEQSAEELRSNVRWSRLVESIRAIGEAEDTETEGKEEALLTAEAMWDHGCAFGEYLMEMDVTWGSCFSWRFDWGLKTVEVFCPTTCHCDSTNLDSGCPRPLGENCEIIADACIFVSGSYHCPENAPHFEGKLEVALDDLEAFDEFSELVIEALQRTLASLTGHGVLPEHVRIGESTSRRLALARRLPRAKSYDYLVFVISEADATAARDALAAREPQAVFIQSLLDLGVPAEGAGLNIDVKGVVSSPPVTRVSTTISTTGTSLSDGNDAGGPSNPPTTTSTTSTSQTGSNETSVTSPGDRPDRPSGPPGAPSDPP</sequence>
<accession>A0A1Q9BXE0</accession>
<comment type="caution">
    <text evidence="2">The sequence shown here is derived from an EMBL/GenBank/DDBJ whole genome shotgun (WGS) entry which is preliminary data.</text>
</comment>
<feature type="region of interest" description="Disordered" evidence="1">
    <location>
        <begin position="277"/>
        <end position="345"/>
    </location>
</feature>